<dbReference type="OrthoDB" id="665977at2759"/>
<evidence type="ECO:0000256" key="2">
    <source>
        <dbReference type="ARBA" id="ARBA00022771"/>
    </source>
</evidence>
<dbReference type="PANTHER" id="PTHR45969:SF90">
    <property type="entry name" value="OJ991113_30.9 PROTEIN"/>
    <property type="match status" value="1"/>
</dbReference>
<dbReference type="GO" id="GO:0008270">
    <property type="term" value="F:zinc ion binding"/>
    <property type="evidence" value="ECO:0007669"/>
    <property type="project" value="UniProtKB-KW"/>
</dbReference>
<feature type="region of interest" description="Disordered" evidence="5">
    <location>
        <begin position="122"/>
        <end position="175"/>
    </location>
</feature>
<evidence type="ECO:0000256" key="4">
    <source>
        <dbReference type="PROSITE-ProRule" id="PRU00175"/>
    </source>
</evidence>
<dbReference type="SUPFAM" id="SSF57850">
    <property type="entry name" value="RING/U-box"/>
    <property type="match status" value="1"/>
</dbReference>
<sequence>MDESIYQDMDEADLLRLVVASGVSCSLLLGGVITVNVLRGMLRVWMLGGVTTLDQALGDDFSMCQYGMEAGDVVRTLSCGHVFHEACISSIDKWLREKDLACPACRKTARSVRVLPWKPQPSLESAASSSSQTLVRLAPEETDLEGQHQSPPSPLSSAGTSGSDDQPLLPPPASP</sequence>
<evidence type="ECO:0000256" key="1">
    <source>
        <dbReference type="ARBA" id="ARBA00022723"/>
    </source>
</evidence>
<dbReference type="SMART" id="SM00184">
    <property type="entry name" value="RING"/>
    <property type="match status" value="1"/>
</dbReference>
<name>A0A6G1BUQ8_9ORYZ</name>
<dbReference type="Pfam" id="PF13639">
    <property type="entry name" value="zf-RING_2"/>
    <property type="match status" value="1"/>
</dbReference>
<keyword evidence="6" id="KW-0472">Membrane</keyword>
<keyword evidence="6" id="KW-0812">Transmembrane</keyword>
<dbReference type="InterPro" id="IPR001841">
    <property type="entry name" value="Znf_RING"/>
</dbReference>
<feature type="domain" description="RING-type" evidence="7">
    <location>
        <begin position="63"/>
        <end position="106"/>
    </location>
</feature>
<organism evidence="8 9">
    <name type="scientific">Oryza meyeriana var. granulata</name>
    <dbReference type="NCBI Taxonomy" id="110450"/>
    <lineage>
        <taxon>Eukaryota</taxon>
        <taxon>Viridiplantae</taxon>
        <taxon>Streptophyta</taxon>
        <taxon>Embryophyta</taxon>
        <taxon>Tracheophyta</taxon>
        <taxon>Spermatophyta</taxon>
        <taxon>Magnoliopsida</taxon>
        <taxon>Liliopsida</taxon>
        <taxon>Poales</taxon>
        <taxon>Poaceae</taxon>
        <taxon>BOP clade</taxon>
        <taxon>Oryzoideae</taxon>
        <taxon>Oryzeae</taxon>
        <taxon>Oryzinae</taxon>
        <taxon>Oryza</taxon>
        <taxon>Oryza meyeriana</taxon>
    </lineage>
</organism>
<gene>
    <name evidence="8" type="ORF">E2562_010938</name>
</gene>
<dbReference type="GO" id="GO:0016567">
    <property type="term" value="P:protein ubiquitination"/>
    <property type="evidence" value="ECO:0007669"/>
    <property type="project" value="TreeGrafter"/>
</dbReference>
<dbReference type="InterPro" id="IPR013083">
    <property type="entry name" value="Znf_RING/FYVE/PHD"/>
</dbReference>
<dbReference type="Proteomes" id="UP000479710">
    <property type="component" value="Unassembled WGS sequence"/>
</dbReference>
<keyword evidence="6" id="KW-1133">Transmembrane helix</keyword>
<dbReference type="PANTHER" id="PTHR45969">
    <property type="entry name" value="RING ZINC FINGER PROTEIN-RELATED"/>
    <property type="match status" value="1"/>
</dbReference>
<keyword evidence="9" id="KW-1185">Reference proteome</keyword>
<dbReference type="PROSITE" id="PS50089">
    <property type="entry name" value="ZF_RING_2"/>
    <property type="match status" value="1"/>
</dbReference>
<dbReference type="EMBL" id="SPHZ02000011">
    <property type="protein sequence ID" value="KAF0891730.1"/>
    <property type="molecule type" value="Genomic_DNA"/>
</dbReference>
<dbReference type="GO" id="GO:0061630">
    <property type="term" value="F:ubiquitin protein ligase activity"/>
    <property type="evidence" value="ECO:0007669"/>
    <property type="project" value="TreeGrafter"/>
</dbReference>
<feature type="compositionally biased region" description="Polar residues" evidence="5">
    <location>
        <begin position="147"/>
        <end position="164"/>
    </location>
</feature>
<accession>A0A6G1BUQ8</accession>
<evidence type="ECO:0000256" key="5">
    <source>
        <dbReference type="SAM" id="MobiDB-lite"/>
    </source>
</evidence>
<dbReference type="CDD" id="cd16448">
    <property type="entry name" value="RING-H2"/>
    <property type="match status" value="1"/>
</dbReference>
<keyword evidence="2 4" id="KW-0863">Zinc-finger</keyword>
<keyword evidence="1" id="KW-0479">Metal-binding</keyword>
<proteinExistence type="predicted"/>
<comment type="caution">
    <text evidence="8">The sequence shown here is derived from an EMBL/GenBank/DDBJ whole genome shotgun (WGS) entry which is preliminary data.</text>
</comment>
<evidence type="ECO:0000259" key="7">
    <source>
        <dbReference type="PROSITE" id="PS50089"/>
    </source>
</evidence>
<reference evidence="8 9" key="1">
    <citation type="submission" date="2019-11" db="EMBL/GenBank/DDBJ databases">
        <title>Whole genome sequence of Oryza granulata.</title>
        <authorList>
            <person name="Li W."/>
        </authorList>
    </citation>
    <scope>NUCLEOTIDE SEQUENCE [LARGE SCALE GENOMIC DNA]</scope>
    <source>
        <strain evidence="9">cv. Menghai</strain>
        <tissue evidence="8">Leaf</tissue>
    </source>
</reference>
<protein>
    <recommendedName>
        <fullName evidence="7">RING-type domain-containing protein</fullName>
    </recommendedName>
</protein>
<keyword evidence="3" id="KW-0862">Zinc</keyword>
<evidence type="ECO:0000256" key="6">
    <source>
        <dbReference type="SAM" id="Phobius"/>
    </source>
</evidence>
<evidence type="ECO:0000313" key="8">
    <source>
        <dbReference type="EMBL" id="KAF0891730.1"/>
    </source>
</evidence>
<evidence type="ECO:0000313" key="9">
    <source>
        <dbReference type="Proteomes" id="UP000479710"/>
    </source>
</evidence>
<dbReference type="Gene3D" id="3.30.40.10">
    <property type="entry name" value="Zinc/RING finger domain, C3HC4 (zinc finger)"/>
    <property type="match status" value="1"/>
</dbReference>
<dbReference type="AlphaFoldDB" id="A0A6G1BUQ8"/>
<evidence type="ECO:0000256" key="3">
    <source>
        <dbReference type="ARBA" id="ARBA00022833"/>
    </source>
</evidence>
<feature type="transmembrane region" description="Helical" evidence="6">
    <location>
        <begin position="14"/>
        <end position="38"/>
    </location>
</feature>